<protein>
    <submittedName>
        <fullName evidence="2">DUF456 domain-containing protein</fullName>
    </submittedName>
</protein>
<reference evidence="2 3" key="1">
    <citation type="submission" date="2021-03" db="EMBL/GenBank/DDBJ databases">
        <title>novel species in genus Cellulomonas.</title>
        <authorList>
            <person name="Zhang G."/>
        </authorList>
    </citation>
    <scope>NUCLEOTIDE SEQUENCE [LARGE SCALE GENOMIC DNA]</scope>
    <source>
        <strain evidence="3">zg-ZUI188</strain>
    </source>
</reference>
<feature type="transmembrane region" description="Helical" evidence="1">
    <location>
        <begin position="88"/>
        <end position="112"/>
    </location>
</feature>
<sequence>MNSVGDLLVGLVVLVGLFGVIVQVLPGGLLVAGAVIVWGVVTGGVAGWTVVAVALVVTGLAGVGKYLLAGRHLKRAGVPSSTLVWGGIAGVVGFFVIPVVGLFVGFVLGIYLAEWLRSREPRPAWRATVAALQATGLTILVELAAALIATGTWLAAMALT</sequence>
<dbReference type="Pfam" id="PF04306">
    <property type="entry name" value="DUF456"/>
    <property type="match status" value="1"/>
</dbReference>
<keyword evidence="3" id="KW-1185">Reference proteome</keyword>
<evidence type="ECO:0000313" key="3">
    <source>
        <dbReference type="Proteomes" id="UP000678317"/>
    </source>
</evidence>
<name>A0ABS3SD29_9CELL</name>
<keyword evidence="1" id="KW-0472">Membrane</keyword>
<dbReference type="Proteomes" id="UP000678317">
    <property type="component" value="Unassembled WGS sequence"/>
</dbReference>
<dbReference type="InterPro" id="IPR007403">
    <property type="entry name" value="DUF456"/>
</dbReference>
<keyword evidence="1" id="KW-0812">Transmembrane</keyword>
<feature type="transmembrane region" description="Helical" evidence="1">
    <location>
        <begin position="7"/>
        <end position="40"/>
    </location>
</feature>
<dbReference type="EMBL" id="JAGFBM010000001">
    <property type="protein sequence ID" value="MBO3083656.1"/>
    <property type="molecule type" value="Genomic_DNA"/>
</dbReference>
<feature type="transmembrane region" description="Helical" evidence="1">
    <location>
        <begin position="132"/>
        <end position="156"/>
    </location>
</feature>
<gene>
    <name evidence="2" type="ORF">J4035_03310</name>
</gene>
<organism evidence="2 3">
    <name type="scientific">Cellulomonas fengjieae</name>
    <dbReference type="NCBI Taxonomy" id="2819978"/>
    <lineage>
        <taxon>Bacteria</taxon>
        <taxon>Bacillati</taxon>
        <taxon>Actinomycetota</taxon>
        <taxon>Actinomycetes</taxon>
        <taxon>Micrococcales</taxon>
        <taxon>Cellulomonadaceae</taxon>
        <taxon>Cellulomonas</taxon>
    </lineage>
</organism>
<evidence type="ECO:0000313" key="2">
    <source>
        <dbReference type="EMBL" id="MBO3083656.1"/>
    </source>
</evidence>
<proteinExistence type="predicted"/>
<evidence type="ECO:0000256" key="1">
    <source>
        <dbReference type="SAM" id="Phobius"/>
    </source>
</evidence>
<dbReference type="RefSeq" id="WP_208212033.1">
    <property type="nucleotide sequence ID" value="NZ_CP074404.1"/>
</dbReference>
<keyword evidence="1" id="KW-1133">Transmembrane helix</keyword>
<comment type="caution">
    <text evidence="2">The sequence shown here is derived from an EMBL/GenBank/DDBJ whole genome shotgun (WGS) entry which is preliminary data.</text>
</comment>
<feature type="transmembrane region" description="Helical" evidence="1">
    <location>
        <begin position="46"/>
        <end position="68"/>
    </location>
</feature>
<accession>A0ABS3SD29</accession>